<evidence type="ECO:0000256" key="1">
    <source>
        <dbReference type="SAM" id="MobiDB-lite"/>
    </source>
</evidence>
<protein>
    <submittedName>
        <fullName evidence="2">Uncharacterized protein</fullName>
    </submittedName>
</protein>
<dbReference type="EMBL" id="LFWU01000159">
    <property type="protein sequence ID" value="KON29360.1"/>
    <property type="molecule type" value="Genomic_DNA"/>
</dbReference>
<dbReference type="AlphaFoldDB" id="A0A0M0BLY0"/>
<evidence type="ECO:0000313" key="2">
    <source>
        <dbReference type="EMBL" id="KON29360.1"/>
    </source>
</evidence>
<reference evidence="2 3" key="1">
    <citation type="submission" date="2015-06" db="EMBL/GenBank/DDBJ databases">
        <title>New insights into the roles of widespread benthic archaea in carbon and nitrogen cycling.</title>
        <authorList>
            <person name="Lazar C.S."/>
            <person name="Baker B.J."/>
            <person name="Seitz K.W."/>
            <person name="Hyde A.S."/>
            <person name="Dick G.J."/>
            <person name="Hinrichs K.-U."/>
            <person name="Teske A.P."/>
        </authorList>
    </citation>
    <scope>NUCLEOTIDE SEQUENCE [LARGE SCALE GENOMIC DNA]</scope>
    <source>
        <strain evidence="2">SG8-32-1</strain>
    </source>
</reference>
<dbReference type="Proteomes" id="UP000037237">
    <property type="component" value="Unassembled WGS sequence"/>
</dbReference>
<evidence type="ECO:0000313" key="3">
    <source>
        <dbReference type="Proteomes" id="UP000037237"/>
    </source>
</evidence>
<gene>
    <name evidence="2" type="ORF">AC477_05990</name>
</gene>
<proteinExistence type="predicted"/>
<organism evidence="2 3">
    <name type="scientific">miscellaneous Crenarchaeota group-1 archaeon SG8-32-1</name>
    <dbReference type="NCBI Taxonomy" id="1685124"/>
    <lineage>
        <taxon>Archaea</taxon>
        <taxon>Candidatus Bathyarchaeota</taxon>
        <taxon>MCG-1</taxon>
    </lineage>
</organism>
<sequence>MNSLFKDYAKEVLGLEAKTLKMPKIPNPFSPFLEKGSENMIEALEMKNKQILHMIKILESENEKINKKLVKLKKQKNKTKLSDSERDLTEKGN</sequence>
<feature type="region of interest" description="Disordered" evidence="1">
    <location>
        <begin position="74"/>
        <end position="93"/>
    </location>
</feature>
<comment type="caution">
    <text evidence="2">The sequence shown here is derived from an EMBL/GenBank/DDBJ whole genome shotgun (WGS) entry which is preliminary data.</text>
</comment>
<name>A0A0M0BLY0_9ARCH</name>
<accession>A0A0M0BLY0</accession>
<feature type="compositionally biased region" description="Basic and acidic residues" evidence="1">
    <location>
        <begin position="80"/>
        <end position="93"/>
    </location>
</feature>